<evidence type="ECO:0000313" key="6">
    <source>
        <dbReference type="Proteomes" id="UP001367508"/>
    </source>
</evidence>
<dbReference type="PANTHER" id="PTHR33124">
    <property type="entry name" value="TRANSCRIPTION FACTOR IBH1-LIKE 1"/>
    <property type="match status" value="1"/>
</dbReference>
<dbReference type="GO" id="GO:0006355">
    <property type="term" value="P:regulation of DNA-templated transcription"/>
    <property type="evidence" value="ECO:0007669"/>
    <property type="project" value="InterPro"/>
</dbReference>
<keyword evidence="2" id="KW-0804">Transcription</keyword>
<keyword evidence="6" id="KW-1185">Reference proteome</keyword>
<evidence type="ECO:0000256" key="2">
    <source>
        <dbReference type="ARBA" id="ARBA00023163"/>
    </source>
</evidence>
<comment type="caution">
    <text evidence="5">The sequence shown here is derived from an EMBL/GenBank/DDBJ whole genome shotgun (WGS) entry which is preliminary data.</text>
</comment>
<keyword evidence="1" id="KW-0805">Transcription regulation</keyword>
<dbReference type="PANTHER" id="PTHR33124:SF9">
    <property type="entry name" value="TRANSCRIPTION FACTOR"/>
    <property type="match status" value="1"/>
</dbReference>
<dbReference type="AlphaFoldDB" id="A0AAN9N1I1"/>
<keyword evidence="3" id="KW-0175">Coiled coil</keyword>
<keyword evidence="4" id="KW-0472">Membrane</keyword>
<evidence type="ECO:0000313" key="5">
    <source>
        <dbReference type="EMBL" id="KAK7361944.1"/>
    </source>
</evidence>
<evidence type="ECO:0000256" key="1">
    <source>
        <dbReference type="ARBA" id="ARBA00023015"/>
    </source>
</evidence>
<gene>
    <name evidence="5" type="ORF">VNO77_04040</name>
</gene>
<proteinExistence type="predicted"/>
<feature type="transmembrane region" description="Helical" evidence="4">
    <location>
        <begin position="71"/>
        <end position="89"/>
    </location>
</feature>
<evidence type="ECO:0000256" key="4">
    <source>
        <dbReference type="SAM" id="Phobius"/>
    </source>
</evidence>
<organism evidence="5 6">
    <name type="scientific">Canavalia gladiata</name>
    <name type="common">Sword bean</name>
    <name type="synonym">Dolichos gladiatus</name>
    <dbReference type="NCBI Taxonomy" id="3824"/>
    <lineage>
        <taxon>Eukaryota</taxon>
        <taxon>Viridiplantae</taxon>
        <taxon>Streptophyta</taxon>
        <taxon>Embryophyta</taxon>
        <taxon>Tracheophyta</taxon>
        <taxon>Spermatophyta</taxon>
        <taxon>Magnoliopsida</taxon>
        <taxon>eudicotyledons</taxon>
        <taxon>Gunneridae</taxon>
        <taxon>Pentapetalae</taxon>
        <taxon>rosids</taxon>
        <taxon>fabids</taxon>
        <taxon>Fabales</taxon>
        <taxon>Fabaceae</taxon>
        <taxon>Papilionoideae</taxon>
        <taxon>50 kb inversion clade</taxon>
        <taxon>NPAAA clade</taxon>
        <taxon>indigoferoid/millettioid clade</taxon>
        <taxon>Phaseoleae</taxon>
        <taxon>Canavalia</taxon>
    </lineage>
</organism>
<name>A0AAN9N1I1_CANGL</name>
<sequence>MNVDGGWKQGEGALGLKSLGMWLDLTSTREGTRPCEAARGKPNFARGVQRRTICETRDEVGWAGLGSHGPFVQICLFLGSFIALAHLLIRCHHHLLRQLSSMRCKDMAKVKVERSERRRRRKEERVERKMKKLQRLVPGGSRMKPDRLFLNTAKHILHLRLQLNVLQALTKIFNA</sequence>
<accession>A0AAN9N1I1</accession>
<keyword evidence="4" id="KW-1133">Transmembrane helix</keyword>
<keyword evidence="4" id="KW-0812">Transmembrane</keyword>
<dbReference type="Proteomes" id="UP001367508">
    <property type="component" value="Unassembled WGS sequence"/>
</dbReference>
<protein>
    <submittedName>
        <fullName evidence="5">Uncharacterized protein</fullName>
    </submittedName>
</protein>
<evidence type="ECO:0000256" key="3">
    <source>
        <dbReference type="SAM" id="Coils"/>
    </source>
</evidence>
<dbReference type="InterPro" id="IPR044660">
    <property type="entry name" value="IBH1-like"/>
</dbReference>
<reference evidence="5 6" key="1">
    <citation type="submission" date="2024-01" db="EMBL/GenBank/DDBJ databases">
        <title>The genomes of 5 underutilized Papilionoideae crops provide insights into root nodulation and disease resistanc.</title>
        <authorList>
            <person name="Jiang F."/>
        </authorList>
    </citation>
    <scope>NUCLEOTIDE SEQUENCE [LARGE SCALE GENOMIC DNA]</scope>
    <source>
        <strain evidence="5">LVBAO_FW01</strain>
        <tissue evidence="5">Leaves</tissue>
    </source>
</reference>
<feature type="coiled-coil region" evidence="3">
    <location>
        <begin position="105"/>
        <end position="132"/>
    </location>
</feature>
<dbReference type="EMBL" id="JAYMYQ010000001">
    <property type="protein sequence ID" value="KAK7361944.1"/>
    <property type="molecule type" value="Genomic_DNA"/>
</dbReference>